<proteinExistence type="predicted"/>
<keyword evidence="3 6" id="KW-0812">Transmembrane</keyword>
<feature type="transmembrane region" description="Helical" evidence="6">
    <location>
        <begin position="258"/>
        <end position="275"/>
    </location>
</feature>
<feature type="transmembrane region" description="Helical" evidence="6">
    <location>
        <begin position="281"/>
        <end position="298"/>
    </location>
</feature>
<gene>
    <name evidence="7" type="primary">rbsC</name>
    <name evidence="7" type="ORF">EAV92_21805</name>
</gene>
<evidence type="ECO:0000313" key="8">
    <source>
        <dbReference type="Proteomes" id="UP000269097"/>
    </source>
</evidence>
<feature type="transmembrane region" description="Helical" evidence="6">
    <location>
        <begin position="6"/>
        <end position="24"/>
    </location>
</feature>
<evidence type="ECO:0000256" key="6">
    <source>
        <dbReference type="SAM" id="Phobius"/>
    </source>
</evidence>
<feature type="transmembrane region" description="Helical" evidence="6">
    <location>
        <begin position="45"/>
        <end position="73"/>
    </location>
</feature>
<dbReference type="Gene3D" id="1.10.3470.10">
    <property type="entry name" value="ABC transporter involved in vitamin B12 uptake, BtuC"/>
    <property type="match status" value="1"/>
</dbReference>
<dbReference type="KEGG" id="coh:EAV92_21805"/>
<dbReference type="InterPro" id="IPR037294">
    <property type="entry name" value="ABC_BtuC-like"/>
</dbReference>
<dbReference type="PANTHER" id="PTHR32196:SF72">
    <property type="entry name" value="RIBOSE IMPORT PERMEASE PROTEIN RBSC"/>
    <property type="match status" value="1"/>
</dbReference>
<reference evidence="7 8" key="1">
    <citation type="submission" date="2018-10" db="EMBL/GenBank/DDBJ databases">
        <title>Genome Sequence of Cohnella sp.</title>
        <authorList>
            <person name="Srinivasan S."/>
            <person name="Kim M.K."/>
        </authorList>
    </citation>
    <scope>NUCLEOTIDE SEQUENCE [LARGE SCALE GENOMIC DNA]</scope>
    <source>
        <strain evidence="7 8">18JY8-7</strain>
    </source>
</reference>
<dbReference type="Pfam" id="PF02653">
    <property type="entry name" value="BPD_transp_2"/>
    <property type="match status" value="1"/>
</dbReference>
<feature type="transmembrane region" description="Helical" evidence="6">
    <location>
        <begin position="202"/>
        <end position="221"/>
    </location>
</feature>
<dbReference type="GO" id="GO:0022857">
    <property type="term" value="F:transmembrane transporter activity"/>
    <property type="evidence" value="ECO:0007669"/>
    <property type="project" value="InterPro"/>
</dbReference>
<dbReference type="PANTHER" id="PTHR32196">
    <property type="entry name" value="ABC TRANSPORTER PERMEASE PROTEIN YPHD-RELATED-RELATED"/>
    <property type="match status" value="1"/>
</dbReference>
<accession>A0A3G3K327</accession>
<comment type="subcellular location">
    <subcellularLocation>
        <location evidence="1">Cell membrane</location>
        <topology evidence="1">Multi-pass membrane protein</topology>
    </subcellularLocation>
</comment>
<keyword evidence="5 6" id="KW-0472">Membrane</keyword>
<feature type="transmembrane region" description="Helical" evidence="6">
    <location>
        <begin position="112"/>
        <end position="130"/>
    </location>
</feature>
<dbReference type="AlphaFoldDB" id="A0A3G3K327"/>
<organism evidence="7 8">
    <name type="scientific">Cohnella candidum</name>
    <dbReference type="NCBI Taxonomy" id="2674991"/>
    <lineage>
        <taxon>Bacteria</taxon>
        <taxon>Bacillati</taxon>
        <taxon>Bacillota</taxon>
        <taxon>Bacilli</taxon>
        <taxon>Bacillales</taxon>
        <taxon>Paenibacillaceae</taxon>
        <taxon>Cohnella</taxon>
    </lineage>
</organism>
<evidence type="ECO:0000256" key="3">
    <source>
        <dbReference type="ARBA" id="ARBA00022692"/>
    </source>
</evidence>
<dbReference type="InterPro" id="IPR001851">
    <property type="entry name" value="ABC_transp_permease"/>
</dbReference>
<keyword evidence="2" id="KW-1003">Cell membrane</keyword>
<evidence type="ECO:0000313" key="7">
    <source>
        <dbReference type="EMBL" id="AYQ74955.1"/>
    </source>
</evidence>
<sequence>MKRLNNQLPLITLIILVIVGSFLSDSFLTVKNLINLIQFAAETGIIAVGMAFVIFTGGIDLSVGSTVALAAVIAASTQQLGVPGVLGLCVVLGALIGIINGLVITKARVEPFMATLAMMAIVRAVTLWITNGGPVLKPVSASYQAIAGDAFGIPLPAIYLVVIFILGYILLRRLPFGRHVMAVGGGEETARLFGVKVEKVKLMVYTLSGILAALAGALITARIGMGEPRSGQSFELTAIAIVIVGGTYLLGGRGTIGGTFIGAMIFAVILNLMNLLDVSAYIQPIVRGLIIIIAALLISRSFAKNKKTAESA</sequence>
<dbReference type="Proteomes" id="UP000269097">
    <property type="component" value="Chromosome"/>
</dbReference>
<keyword evidence="8" id="KW-1185">Reference proteome</keyword>
<feature type="transmembrane region" description="Helical" evidence="6">
    <location>
        <begin position="85"/>
        <end position="105"/>
    </location>
</feature>
<dbReference type="EMBL" id="CP033433">
    <property type="protein sequence ID" value="AYQ74955.1"/>
    <property type="molecule type" value="Genomic_DNA"/>
</dbReference>
<feature type="transmembrane region" description="Helical" evidence="6">
    <location>
        <begin position="233"/>
        <end position="251"/>
    </location>
</feature>
<evidence type="ECO:0000256" key="2">
    <source>
        <dbReference type="ARBA" id="ARBA00022475"/>
    </source>
</evidence>
<name>A0A3G3K327_9BACL</name>
<feature type="transmembrane region" description="Helical" evidence="6">
    <location>
        <begin position="150"/>
        <end position="171"/>
    </location>
</feature>
<dbReference type="GO" id="GO:0005886">
    <property type="term" value="C:plasma membrane"/>
    <property type="evidence" value="ECO:0007669"/>
    <property type="project" value="UniProtKB-SubCell"/>
</dbReference>
<protein>
    <submittedName>
        <fullName evidence="7">Ribose ABC transporter permease</fullName>
    </submittedName>
</protein>
<keyword evidence="4 6" id="KW-1133">Transmembrane helix</keyword>
<dbReference type="CDD" id="cd06579">
    <property type="entry name" value="TM_PBP1_transp_AraH_like"/>
    <property type="match status" value="1"/>
</dbReference>
<evidence type="ECO:0000256" key="1">
    <source>
        <dbReference type="ARBA" id="ARBA00004651"/>
    </source>
</evidence>
<evidence type="ECO:0000256" key="4">
    <source>
        <dbReference type="ARBA" id="ARBA00022989"/>
    </source>
</evidence>
<dbReference type="RefSeq" id="WP_123043035.1">
    <property type="nucleotide sequence ID" value="NZ_CP033433.1"/>
</dbReference>
<evidence type="ECO:0000256" key="5">
    <source>
        <dbReference type="ARBA" id="ARBA00023136"/>
    </source>
</evidence>